<keyword evidence="1" id="KW-1133">Transmembrane helix</keyword>
<reference evidence="2 3" key="1">
    <citation type="journal article" date="2016" name="Nat. Commun.">
        <title>Thousands of microbial genomes shed light on interconnected biogeochemical processes in an aquifer system.</title>
        <authorList>
            <person name="Anantharaman K."/>
            <person name="Brown C.T."/>
            <person name="Hug L.A."/>
            <person name="Sharon I."/>
            <person name="Castelle C.J."/>
            <person name="Probst A.J."/>
            <person name="Thomas B.C."/>
            <person name="Singh A."/>
            <person name="Wilkins M.J."/>
            <person name="Karaoz U."/>
            <person name="Brodie E.L."/>
            <person name="Williams K.H."/>
            <person name="Hubbard S.S."/>
            <person name="Banfield J.F."/>
        </authorList>
    </citation>
    <scope>NUCLEOTIDE SEQUENCE [LARGE SCALE GENOMIC DNA]</scope>
</reference>
<evidence type="ECO:0000313" key="2">
    <source>
        <dbReference type="EMBL" id="OGI65836.1"/>
    </source>
</evidence>
<dbReference type="EMBL" id="MFTP01000012">
    <property type="protein sequence ID" value="OGI65836.1"/>
    <property type="molecule type" value="Genomic_DNA"/>
</dbReference>
<comment type="caution">
    <text evidence="2">The sequence shown here is derived from an EMBL/GenBank/DDBJ whole genome shotgun (WGS) entry which is preliminary data.</text>
</comment>
<dbReference type="Proteomes" id="UP000177370">
    <property type="component" value="Unassembled WGS sequence"/>
</dbReference>
<gene>
    <name evidence="2" type="ORF">A2647_00450</name>
</gene>
<evidence type="ECO:0000313" key="3">
    <source>
        <dbReference type="Proteomes" id="UP000177370"/>
    </source>
</evidence>
<evidence type="ECO:0000256" key="1">
    <source>
        <dbReference type="SAM" id="Phobius"/>
    </source>
</evidence>
<sequence>MFEFLFKIWYMIAVLPFLLFHEGNKRLTDFLKKRNIYSGWDVWHSLLVVLIILFVILWFNGYRF</sequence>
<keyword evidence="1" id="KW-0472">Membrane</keyword>
<accession>A0A1F6V8L8</accession>
<dbReference type="AlphaFoldDB" id="A0A1F6V8L8"/>
<organism evidence="2 3">
    <name type="scientific">Candidatus Nomurabacteria bacterium RIFCSPHIGHO2_01_FULL_40_24b</name>
    <dbReference type="NCBI Taxonomy" id="1801739"/>
    <lineage>
        <taxon>Bacteria</taxon>
        <taxon>Candidatus Nomuraibacteriota</taxon>
    </lineage>
</organism>
<feature type="transmembrane region" description="Helical" evidence="1">
    <location>
        <begin position="42"/>
        <end position="59"/>
    </location>
</feature>
<name>A0A1F6V8L8_9BACT</name>
<feature type="transmembrane region" description="Helical" evidence="1">
    <location>
        <begin position="6"/>
        <end position="21"/>
    </location>
</feature>
<proteinExistence type="predicted"/>
<keyword evidence="1" id="KW-0812">Transmembrane</keyword>
<protein>
    <submittedName>
        <fullName evidence="2">Uncharacterized protein</fullName>
    </submittedName>
</protein>